<dbReference type="Proteomes" id="UP000602198">
    <property type="component" value="Unassembled WGS sequence"/>
</dbReference>
<proteinExistence type="predicted"/>
<dbReference type="RefSeq" id="WP_201944294.1">
    <property type="nucleotide sequence ID" value="NZ_JAERRJ010000002.1"/>
</dbReference>
<keyword evidence="2" id="KW-1185">Reference proteome</keyword>
<sequence length="239" mass="26591">MAAMSVPVLWGGDLPATLDFYRTLGYEVTYEQTRPYTYGVVTRDGFDVHFGPTPDGFEDAQQAYIGCLVMVDGVEAWHKEFTAALRAKYGRIPVRGNPRITRFRPGQTRFTVVDPVGNAIIYIQQDEPEFEYGGSKQLEGLAKVLDNARNLRDFKNDDETAARVLETGLRRFAKLGAALERARALAMLIEIAIARGDSASVPALRSRLAQLDLSSEDRDILAAELRMVSDLEAWLTDEA</sequence>
<accession>A0ABS1LZY4</accession>
<name>A0ABS1LZY4_9NOCA</name>
<dbReference type="Gene3D" id="3.10.180.10">
    <property type="entry name" value="2,3-Dihydroxybiphenyl 1,2-Dioxygenase, domain 1"/>
    <property type="match status" value="1"/>
</dbReference>
<comment type="caution">
    <text evidence="1">The sequence shown here is derived from an EMBL/GenBank/DDBJ whole genome shotgun (WGS) entry which is preliminary data.</text>
</comment>
<dbReference type="InterPro" id="IPR029068">
    <property type="entry name" value="Glyas_Bleomycin-R_OHBP_Dase"/>
</dbReference>
<reference evidence="1 2" key="1">
    <citation type="submission" date="2021-01" db="EMBL/GenBank/DDBJ databases">
        <title>WGS of actinomycetes isolated from Thailand.</title>
        <authorList>
            <person name="Thawai C."/>
        </authorList>
    </citation>
    <scope>NUCLEOTIDE SEQUENCE [LARGE SCALE GENOMIC DNA]</scope>
    <source>
        <strain evidence="1 2">LPG 2</strain>
    </source>
</reference>
<organism evidence="1 2">
    <name type="scientific">Nocardia acididurans</name>
    <dbReference type="NCBI Taxonomy" id="2802282"/>
    <lineage>
        <taxon>Bacteria</taxon>
        <taxon>Bacillati</taxon>
        <taxon>Actinomycetota</taxon>
        <taxon>Actinomycetes</taxon>
        <taxon>Mycobacteriales</taxon>
        <taxon>Nocardiaceae</taxon>
        <taxon>Nocardia</taxon>
    </lineage>
</organism>
<gene>
    <name evidence="1" type="ORF">JK358_05295</name>
</gene>
<protein>
    <submittedName>
        <fullName evidence="1">Glyoxalase</fullName>
    </submittedName>
</protein>
<dbReference type="SUPFAM" id="SSF54593">
    <property type="entry name" value="Glyoxalase/Bleomycin resistance protein/Dihydroxybiphenyl dioxygenase"/>
    <property type="match status" value="1"/>
</dbReference>
<dbReference type="EMBL" id="JAERRJ010000002">
    <property type="protein sequence ID" value="MBL1073801.1"/>
    <property type="molecule type" value="Genomic_DNA"/>
</dbReference>
<evidence type="ECO:0000313" key="1">
    <source>
        <dbReference type="EMBL" id="MBL1073801.1"/>
    </source>
</evidence>
<evidence type="ECO:0000313" key="2">
    <source>
        <dbReference type="Proteomes" id="UP000602198"/>
    </source>
</evidence>